<evidence type="ECO:0000313" key="1">
    <source>
        <dbReference type="EMBL" id="AAM37293.1"/>
    </source>
</evidence>
<dbReference type="KEGG" id="xac:XAC2442"/>
<reference evidence="1 2" key="1">
    <citation type="journal article" date="2002" name="Nature">
        <title>Comparison of the genomes of two Xanthomonas pathogens with differing host specificities.</title>
        <authorList>
            <person name="da Silva A.C."/>
            <person name="Ferro J.A."/>
            <person name="Reinach F.C."/>
            <person name="Farah C.S."/>
            <person name="Furlan L.R."/>
            <person name="Quaggio R.B."/>
            <person name="Monteiro-Vitorello C.B."/>
            <person name="Van Sluys M.A."/>
            <person name="Almeida N.F."/>
            <person name="Alves L.M."/>
            <person name="do Amaral A.M."/>
            <person name="Bertolini M.C."/>
            <person name="Camargo L.E."/>
            <person name="Camarotte G."/>
            <person name="Cannavan F."/>
            <person name="Cardozo J."/>
            <person name="Chambergo F."/>
            <person name="Ciapina L.P."/>
            <person name="Cicarelli R.M."/>
            <person name="Coutinho L.L."/>
            <person name="Cursino-Santos J.R."/>
            <person name="El-Dorry H."/>
            <person name="Faria J.B."/>
            <person name="Ferreira A.J."/>
            <person name="Ferreira R.C."/>
            <person name="Ferro M.I."/>
            <person name="Formighieri E.F."/>
            <person name="Franco M.C."/>
            <person name="Greggio C.C."/>
            <person name="Gruber A."/>
            <person name="Katsuyama A.M."/>
            <person name="Kishi L.T."/>
            <person name="Leite R.P."/>
            <person name="Lemos E.G."/>
            <person name="Lemos M.V."/>
            <person name="Locali E.C."/>
            <person name="Machado M.A."/>
            <person name="Madeira A.M."/>
            <person name="Martinez-Rossi N.M."/>
            <person name="Martins E.C."/>
            <person name="Meidanis J."/>
            <person name="Menck C.F."/>
            <person name="Miyaki C.Y."/>
            <person name="Moon D.H."/>
            <person name="Moreira L.M."/>
            <person name="Novo M.T."/>
            <person name="Okura V.K."/>
            <person name="Oliveira M.C."/>
            <person name="Oliveira V.R."/>
            <person name="Pereira H.A."/>
            <person name="Rossi A."/>
            <person name="Sena J.A."/>
            <person name="Silva C."/>
            <person name="de Souza R.F."/>
            <person name="Spinola L.A."/>
            <person name="Takita M.A."/>
            <person name="Tamura R.E."/>
            <person name="Teixeira E.C."/>
            <person name="Tezza R.I."/>
            <person name="Trindade dos Santos M."/>
            <person name="Truffi D."/>
            <person name="Tsai S.M."/>
            <person name="White F.F."/>
            <person name="Setubal J.C."/>
            <person name="Kitajima J.P."/>
        </authorList>
    </citation>
    <scope>NUCLEOTIDE SEQUENCE [LARGE SCALE GENOMIC DNA]</scope>
    <source>
        <strain evidence="1 2">306</strain>
    </source>
</reference>
<dbReference type="EMBL" id="AE008923">
    <property type="protein sequence ID" value="AAM37293.1"/>
    <property type="molecule type" value="Genomic_DNA"/>
</dbReference>
<protein>
    <submittedName>
        <fullName evidence="1">Uncharacterized protein</fullName>
    </submittedName>
</protein>
<dbReference type="AlphaFoldDB" id="A0AAI7ZG16"/>
<evidence type="ECO:0000313" key="2">
    <source>
        <dbReference type="Proteomes" id="UP000000576"/>
    </source>
</evidence>
<organism evidence="1 2">
    <name type="scientific">Xanthomonas axonopodis pv. citri (strain 306)</name>
    <dbReference type="NCBI Taxonomy" id="190486"/>
    <lineage>
        <taxon>Bacteria</taxon>
        <taxon>Pseudomonadati</taxon>
        <taxon>Pseudomonadota</taxon>
        <taxon>Gammaproteobacteria</taxon>
        <taxon>Lysobacterales</taxon>
        <taxon>Lysobacteraceae</taxon>
        <taxon>Xanthomonas</taxon>
    </lineage>
</organism>
<proteinExistence type="predicted"/>
<dbReference type="Proteomes" id="UP000000576">
    <property type="component" value="Chromosome"/>
</dbReference>
<name>A0AAI7ZG16_XANAC</name>
<accession>A0AAI7ZG16</accession>
<sequence>MSRKTRFRPAFQENIGYVPLLRRFRMVCGASLVISATCAIDRAGGYSDDKYGSELPACPAKNGGLERCMDVRLLQSPHRLPYGSGGKRKRTYSSTVPPRPGVCTDVAVCGAVCSFRSCSYPLREASARASVHRVGTRHRSVDSSMVFLAGSSSLRRCLLDR</sequence>
<gene>
    <name evidence="1" type="ordered locus">XAC2442</name>
</gene>